<evidence type="ECO:0000256" key="3">
    <source>
        <dbReference type="ARBA" id="ARBA00022917"/>
    </source>
</evidence>
<sequence length="1441" mass="153755">MIDIRIAMSGRGNSSLQAAAAGRGVGIGEGGGRGSRGGNHVNNSSNNANVNNVINGSGGYGRGGGGRGGAGGMGPQRQQQVGGGGAGHPGGGGGQGQQMMSMPGGHYGSYYGGPPPFGMHAQHVGMMAGGIVGGGPPLAGGGGMRYGMVGGDGGGGGALPNPTANGGRVGGGAGGYGVVPMMHPQQPGMPHQYQGGAHRYPVGGMGMSPSVSGMAARGVVPSAPAPSTGMSRRELRPLVITDKEGNLIDFSKDKSTITTTTPATTYLMTAVTGVGDAAATGDVAPPKKDGVLAIESKMSSLQIAASSSSKSSDAGAALRRAAEEAIAAGSAKKAREEAEKRAAAEKAALLKAEEERLAAVRRAKEERAREEAEGVARMEAERLEKERLEREERERLASEEARAREEAEGRARREFEERRRMEAEEEAARARAEEKARAELLAAQAVTASTVTTANVGGDVWGPDDDVPAASKTAATPRKAEVVPPRLVASPAFGGFRPGGFRPGGTRRPGSAASSTAPLSSFSGGGLEIPNNILVDVDVPSADGGGVSSARRPFIYSKQMIMSLREEEYCVCRPDDLPDMTVKSGNGGGGIGGGGSGIGRRQSSARVGYGANRDGGGTPHTGGDEWSRGREMPTTPGGGGNRFSDRGAGVGVGAGGGRGGGNEWNRGQAPPPHRGGRGGPDQRRQSSRGGQDDYFDDDMIDFAPLVRSANRWMPSKDNSAMAKIEKQIKSLLNKMTKEKFDKLSTQMCDIPIQSYEMLTLVIKLVYEKAISEPSFSDMYANLCYRLSQMVKKGTFIKIIESDEDQLAADADVDYSEGGSGSVSYRWSNDVSTTDAEIVGPFDDEQHCIDAALADEDAKPVNRGDLELTLHRLLIRRGMFIKIMHSRMDNKFFTVFFPIAKAEECGQQLSLKIFTSEIEAQNDAIKMNTFKRSLLNKCEDEFNKQDIYTDLKVEKKEYEKKKATFTEKERAEKEEELEFRRMKIKKQMLGNIKFIGELYKLGMLKGKIMRFCIHSLLKIDEHDGVFRALSGEDGEMDEEDHEALCNLFRTIGDTIDNPKSQAYMTVYFSKIANLSDDKALSSRLRFMYKDLIEMRSKGWKLRREVETAKSLDEIRKDAAREEKMAQILSQQGGAGRGRGRGGGYDGGRGSGRSYDGGRGGRGGHDSGRGGYDGGRVGEKVYDGRGGRGGYRDENRGYDNRAPDRNAGYSSGRSGPVSASARAPPVVGGQGLLPPQTSGAGAGGGVGPPGQVLTEEKLKLRANNMRKEWFQDSNVSELIMSADEVLATPDAGKIIVQTNIEYAVDCKVCELRPMVDMIVVLHQHNKVSNSDIEAAMADIVEFIDSYACDNPQIFHYVGEMFSVFANFEILTFTWLCDCVSKVMGYDCKAKVIEEAMKSIKKSYGVSVIASCFEVTGERDILEQLLGPAKIQELNALMFPAAEA</sequence>
<evidence type="ECO:0000256" key="1">
    <source>
        <dbReference type="ARBA" id="ARBA00005775"/>
    </source>
</evidence>
<name>A0ABD3RX44_9STRA</name>
<feature type="region of interest" description="Disordered" evidence="5">
    <location>
        <begin position="585"/>
        <end position="695"/>
    </location>
</feature>
<keyword evidence="8" id="KW-1185">Reference proteome</keyword>
<feature type="compositionally biased region" description="Polar residues" evidence="5">
    <location>
        <begin position="512"/>
        <end position="522"/>
    </location>
</feature>
<dbReference type="Proteomes" id="UP001530377">
    <property type="component" value="Unassembled WGS sequence"/>
</dbReference>
<evidence type="ECO:0000256" key="4">
    <source>
        <dbReference type="SAM" id="Coils"/>
    </source>
</evidence>
<dbReference type="PANTHER" id="PTHR23253:SF9">
    <property type="entry name" value="EUKARYOTIC TRANSLATION INITIATION FACTOR 4 GAMMA 2"/>
    <property type="match status" value="1"/>
</dbReference>
<feature type="region of interest" description="Disordered" evidence="5">
    <location>
        <begin position="1127"/>
        <end position="1249"/>
    </location>
</feature>
<dbReference type="EMBL" id="JALLPB020000131">
    <property type="protein sequence ID" value="KAL3816809.1"/>
    <property type="molecule type" value="Genomic_DNA"/>
</dbReference>
<keyword evidence="4" id="KW-0175">Coiled coil</keyword>
<gene>
    <name evidence="7" type="ORF">ACHAXA_000912</name>
</gene>
<evidence type="ECO:0000259" key="6">
    <source>
        <dbReference type="SMART" id="SM00543"/>
    </source>
</evidence>
<comment type="similarity">
    <text evidence="1">Belongs to the eukaryotic initiation factor 4G family.</text>
</comment>
<feature type="compositionally biased region" description="Basic and acidic residues" evidence="5">
    <location>
        <begin position="1174"/>
        <end position="1202"/>
    </location>
</feature>
<dbReference type="Pfam" id="PF02854">
    <property type="entry name" value="MIF4G"/>
    <property type="match status" value="2"/>
</dbReference>
<evidence type="ECO:0000313" key="8">
    <source>
        <dbReference type="Proteomes" id="UP001530377"/>
    </source>
</evidence>
<comment type="caution">
    <text evidence="7">The sequence shown here is derived from an EMBL/GenBank/DDBJ whole genome shotgun (WGS) entry which is preliminary data.</text>
</comment>
<dbReference type="SMART" id="SM00543">
    <property type="entry name" value="MIF4G"/>
    <property type="match status" value="1"/>
</dbReference>
<feature type="compositionally biased region" description="Low complexity" evidence="5">
    <location>
        <begin position="1222"/>
        <end position="1234"/>
    </location>
</feature>
<feature type="coiled-coil region" evidence="4">
    <location>
        <begin position="947"/>
        <end position="974"/>
    </location>
</feature>
<feature type="domain" description="MIF4G" evidence="6">
    <location>
        <begin position="725"/>
        <end position="1097"/>
    </location>
</feature>
<feature type="region of interest" description="Disordered" evidence="5">
    <location>
        <begin position="457"/>
        <end position="479"/>
    </location>
</feature>
<accession>A0ABD3RX44</accession>
<proteinExistence type="inferred from homology"/>
<dbReference type="InterPro" id="IPR003890">
    <property type="entry name" value="MIF4G-like_typ-3"/>
</dbReference>
<protein>
    <recommendedName>
        <fullName evidence="6">MIF4G domain-containing protein</fullName>
    </recommendedName>
</protein>
<evidence type="ECO:0000313" key="7">
    <source>
        <dbReference type="EMBL" id="KAL3816809.1"/>
    </source>
</evidence>
<dbReference type="InterPro" id="IPR016024">
    <property type="entry name" value="ARM-type_fold"/>
</dbReference>
<feature type="compositionally biased region" description="Gly residues" evidence="5">
    <location>
        <begin position="56"/>
        <end position="74"/>
    </location>
</feature>
<dbReference type="SUPFAM" id="SSF48371">
    <property type="entry name" value="ARM repeat"/>
    <property type="match status" value="3"/>
</dbReference>
<evidence type="ECO:0000256" key="2">
    <source>
        <dbReference type="ARBA" id="ARBA00022540"/>
    </source>
</evidence>
<dbReference type="Gene3D" id="1.25.40.180">
    <property type="match status" value="3"/>
</dbReference>
<reference evidence="7 8" key="1">
    <citation type="submission" date="2024-10" db="EMBL/GenBank/DDBJ databases">
        <title>Updated reference genomes for cyclostephanoid diatoms.</title>
        <authorList>
            <person name="Roberts W.R."/>
            <person name="Alverson A.J."/>
        </authorList>
    </citation>
    <scope>NUCLEOTIDE SEQUENCE [LARGE SCALE GENOMIC DNA]</scope>
    <source>
        <strain evidence="7 8">AJA228-03</strain>
    </source>
</reference>
<feature type="compositionally biased region" description="Basic and acidic residues" evidence="5">
    <location>
        <begin position="622"/>
        <end position="631"/>
    </location>
</feature>
<dbReference type="PANTHER" id="PTHR23253">
    <property type="entry name" value="EUKARYOTIC TRANSLATION INITIATION FACTOR 4 GAMMA"/>
    <property type="match status" value="1"/>
</dbReference>
<evidence type="ECO:0000256" key="5">
    <source>
        <dbReference type="SAM" id="MobiDB-lite"/>
    </source>
</evidence>
<keyword evidence="3" id="KW-0648">Protein biosynthesis</keyword>
<feature type="compositionally biased region" description="Gly residues" evidence="5">
    <location>
        <begin position="1131"/>
        <end position="1159"/>
    </location>
</feature>
<keyword evidence="2" id="KW-0396">Initiation factor</keyword>
<feature type="compositionally biased region" description="Gly residues" evidence="5">
    <location>
        <begin position="648"/>
        <end position="662"/>
    </location>
</feature>
<feature type="region of interest" description="Disordered" evidence="5">
    <location>
        <begin position="387"/>
        <end position="426"/>
    </location>
</feature>
<feature type="compositionally biased region" description="Gly residues" evidence="5">
    <location>
        <begin position="81"/>
        <end position="96"/>
    </location>
</feature>
<organism evidence="7 8">
    <name type="scientific">Cyclostephanos tholiformis</name>
    <dbReference type="NCBI Taxonomy" id="382380"/>
    <lineage>
        <taxon>Eukaryota</taxon>
        <taxon>Sar</taxon>
        <taxon>Stramenopiles</taxon>
        <taxon>Ochrophyta</taxon>
        <taxon>Bacillariophyta</taxon>
        <taxon>Coscinodiscophyceae</taxon>
        <taxon>Thalassiosirophycidae</taxon>
        <taxon>Stephanodiscales</taxon>
        <taxon>Stephanodiscaceae</taxon>
        <taxon>Cyclostephanos</taxon>
    </lineage>
</organism>
<feature type="region of interest" description="Disordered" evidence="5">
    <location>
        <begin position="55"/>
        <end position="96"/>
    </location>
</feature>
<dbReference type="GO" id="GO:0003743">
    <property type="term" value="F:translation initiation factor activity"/>
    <property type="evidence" value="ECO:0007669"/>
    <property type="project" value="UniProtKB-KW"/>
</dbReference>
<feature type="compositionally biased region" description="Gly residues" evidence="5">
    <location>
        <begin position="585"/>
        <end position="598"/>
    </location>
</feature>
<feature type="region of interest" description="Disordered" evidence="5">
    <location>
        <begin position="494"/>
        <end position="523"/>
    </location>
</feature>